<sequence length="98" mass="10633">MQNLLADVVVSVSELKSNPSSVLSGANGMPRAVRAVLNHNRVMGYMVPANVYEAMVERLDELELVQIVKARLDASETPVRASLEDLISEAEVNIANGR</sequence>
<dbReference type="GeneID" id="55542389"/>
<proteinExistence type="predicted"/>
<dbReference type="EMBL" id="WKEW01000024">
    <property type="protein sequence ID" value="MCF5057279.1"/>
    <property type="molecule type" value="Genomic_DNA"/>
</dbReference>
<reference evidence="1 2" key="1">
    <citation type="submission" date="2019-11" db="EMBL/GenBank/DDBJ databases">
        <title>Epiphytic Pseudomonas syringae from cherry orchards.</title>
        <authorList>
            <person name="Hulin M.T."/>
        </authorList>
    </citation>
    <scope>NUCLEOTIDE SEQUENCE [LARGE SCALE GENOMIC DNA]</scope>
    <source>
        <strain evidence="1 2">PA-6-9F</strain>
    </source>
</reference>
<comment type="caution">
    <text evidence="1">The sequence shown here is derived from an EMBL/GenBank/DDBJ whole genome shotgun (WGS) entry which is preliminary data.</text>
</comment>
<gene>
    <name evidence="1" type="ORF">GIW75_09975</name>
</gene>
<keyword evidence="2" id="KW-1185">Reference proteome</keyword>
<dbReference type="Proteomes" id="UP000814172">
    <property type="component" value="Unassembled WGS sequence"/>
</dbReference>
<name>A0AAW4ZY08_9PSED</name>
<dbReference type="AlphaFoldDB" id="A0AAW4ZY08"/>
<accession>A0AAW4ZY08</accession>
<evidence type="ECO:0000313" key="2">
    <source>
        <dbReference type="Proteomes" id="UP000814172"/>
    </source>
</evidence>
<evidence type="ECO:0000313" key="1">
    <source>
        <dbReference type="EMBL" id="MCF5057279.1"/>
    </source>
</evidence>
<protein>
    <submittedName>
        <fullName evidence="1">Antitoxin</fullName>
    </submittedName>
</protein>
<dbReference type="RefSeq" id="WP_092238540.1">
    <property type="nucleotide sequence ID" value="NZ_FNTR01000006.1"/>
</dbReference>
<organism evidence="1 2">
    <name type="scientific">Pseudomonas proteolytica</name>
    <dbReference type="NCBI Taxonomy" id="219574"/>
    <lineage>
        <taxon>Bacteria</taxon>
        <taxon>Pseudomonadati</taxon>
        <taxon>Pseudomonadota</taxon>
        <taxon>Gammaproteobacteria</taxon>
        <taxon>Pseudomonadales</taxon>
        <taxon>Pseudomonadaceae</taxon>
        <taxon>Pseudomonas</taxon>
    </lineage>
</organism>